<accession>A0A5B8ULS3</accession>
<dbReference type="InterPro" id="IPR021448">
    <property type="entry name" value="DUF3098"/>
</dbReference>
<evidence type="ECO:0000313" key="4">
    <source>
        <dbReference type="Proteomes" id="UP000321204"/>
    </source>
</evidence>
<dbReference type="EMBL" id="CP042433">
    <property type="protein sequence ID" value="QEC57528.1"/>
    <property type="molecule type" value="Genomic_DNA"/>
</dbReference>
<gene>
    <name evidence="3" type="ORF">FSB75_17010</name>
</gene>
<keyword evidence="2" id="KW-0472">Membrane</keyword>
<protein>
    <submittedName>
        <fullName evidence="3">DUF3098 domain-containing protein</fullName>
    </submittedName>
</protein>
<keyword evidence="4" id="KW-1185">Reference proteome</keyword>
<dbReference type="KEGG" id="fgg:FSB75_17010"/>
<reference evidence="3 4" key="1">
    <citation type="journal article" date="2015" name="Int. J. Syst. Evol. Microbiol.">
        <title>Flavisolibacter ginsenosidimutans sp. nov., with ginsenoside-converting activity isolated from soil used for cultivating ginseng.</title>
        <authorList>
            <person name="Zhao Y."/>
            <person name="Liu Q."/>
            <person name="Kang M.S."/>
            <person name="Jin F."/>
            <person name="Yu H."/>
            <person name="Im W.T."/>
        </authorList>
    </citation>
    <scope>NUCLEOTIDE SEQUENCE [LARGE SCALE GENOMIC DNA]</scope>
    <source>
        <strain evidence="3 4">Gsoil 636</strain>
    </source>
</reference>
<evidence type="ECO:0000256" key="2">
    <source>
        <dbReference type="SAM" id="Phobius"/>
    </source>
</evidence>
<sequence>MKATRRDNPRQTTQATRTAAPTTAKKSVAAGELFNKDNFKWMLIGVGVLILGFLLMAGGGSSDPNVFNKAEVYSARRITVAPIIILIGLAIEIYAIFRQPKPAVSAAD</sequence>
<feature type="compositionally biased region" description="Low complexity" evidence="1">
    <location>
        <begin position="10"/>
        <end position="23"/>
    </location>
</feature>
<proteinExistence type="predicted"/>
<feature type="region of interest" description="Disordered" evidence="1">
    <location>
        <begin position="1"/>
        <end position="23"/>
    </location>
</feature>
<dbReference type="RefSeq" id="WP_146789949.1">
    <property type="nucleotide sequence ID" value="NZ_BAABIO010000003.1"/>
</dbReference>
<dbReference type="AlphaFoldDB" id="A0A5B8ULS3"/>
<organism evidence="3 4">
    <name type="scientific">Flavisolibacter ginsenosidimutans</name>
    <dbReference type="NCBI Taxonomy" id="661481"/>
    <lineage>
        <taxon>Bacteria</taxon>
        <taxon>Pseudomonadati</taxon>
        <taxon>Bacteroidota</taxon>
        <taxon>Chitinophagia</taxon>
        <taxon>Chitinophagales</taxon>
        <taxon>Chitinophagaceae</taxon>
        <taxon>Flavisolibacter</taxon>
    </lineage>
</organism>
<keyword evidence="2" id="KW-0812">Transmembrane</keyword>
<evidence type="ECO:0000256" key="1">
    <source>
        <dbReference type="SAM" id="MobiDB-lite"/>
    </source>
</evidence>
<name>A0A5B8ULS3_9BACT</name>
<feature type="transmembrane region" description="Helical" evidence="2">
    <location>
        <begin position="41"/>
        <end position="58"/>
    </location>
</feature>
<evidence type="ECO:0000313" key="3">
    <source>
        <dbReference type="EMBL" id="QEC57528.1"/>
    </source>
</evidence>
<dbReference type="Pfam" id="PF11297">
    <property type="entry name" value="DUF3098"/>
    <property type="match status" value="1"/>
</dbReference>
<dbReference type="Proteomes" id="UP000321204">
    <property type="component" value="Chromosome"/>
</dbReference>
<feature type="transmembrane region" description="Helical" evidence="2">
    <location>
        <begin position="78"/>
        <end position="97"/>
    </location>
</feature>
<keyword evidence="2" id="KW-1133">Transmembrane helix</keyword>